<sequence length="59" mass="6802">MLDIQWLRNDLKRVTAGLGTRGYPFDPAQFQALESERKEVQVRTQSLQSERNQLAKLIG</sequence>
<dbReference type="InterPro" id="IPR015866">
    <property type="entry name" value="Ser-tRNA-synth_1_N"/>
</dbReference>
<dbReference type="GO" id="GO:0000166">
    <property type="term" value="F:nucleotide binding"/>
    <property type="evidence" value="ECO:0007669"/>
    <property type="project" value="InterPro"/>
</dbReference>
<dbReference type="GO" id="GO:0004828">
    <property type="term" value="F:serine-tRNA ligase activity"/>
    <property type="evidence" value="ECO:0007669"/>
    <property type="project" value="UniProtKB-EC"/>
</dbReference>
<dbReference type="EC" id="6.1.1.11" evidence="2"/>
<reference evidence="2" key="2">
    <citation type="journal article" date="2014" name="ISME J.">
        <title>Microbial stratification in low pH oxic and suboxic macroscopic growths along an acid mine drainage.</title>
        <authorList>
            <person name="Mendez-Garcia C."/>
            <person name="Mesa V."/>
            <person name="Sprenger R.R."/>
            <person name="Richter M."/>
            <person name="Diez M.S."/>
            <person name="Solano J."/>
            <person name="Bargiela R."/>
            <person name="Golyshina O.V."/>
            <person name="Manteca A."/>
            <person name="Ramos J.L."/>
            <person name="Gallego J.R."/>
            <person name="Llorente I."/>
            <person name="Martins Dos Santos V.A."/>
            <person name="Jensen O.N."/>
            <person name="Pelaez A.I."/>
            <person name="Sanchez J."/>
            <person name="Ferrer M."/>
        </authorList>
    </citation>
    <scope>NUCLEOTIDE SEQUENCE</scope>
</reference>
<proteinExistence type="predicted"/>
<keyword evidence="2" id="KW-0436">Ligase</keyword>
<evidence type="ECO:0000313" key="2">
    <source>
        <dbReference type="EMBL" id="EQD36370.1"/>
    </source>
</evidence>
<comment type="caution">
    <text evidence="2">The sequence shown here is derived from an EMBL/GenBank/DDBJ whole genome shotgun (WGS) entry which is preliminary data.</text>
</comment>
<organism evidence="2">
    <name type="scientific">mine drainage metagenome</name>
    <dbReference type="NCBI Taxonomy" id="410659"/>
    <lineage>
        <taxon>unclassified sequences</taxon>
        <taxon>metagenomes</taxon>
        <taxon>ecological metagenomes</taxon>
    </lineage>
</organism>
<dbReference type="AlphaFoldDB" id="T1A3G0"/>
<keyword evidence="2" id="KW-0030">Aminoacyl-tRNA synthetase</keyword>
<dbReference type="SUPFAM" id="SSF46589">
    <property type="entry name" value="tRNA-binding arm"/>
    <property type="match status" value="1"/>
</dbReference>
<reference evidence="2" key="1">
    <citation type="submission" date="2013-08" db="EMBL/GenBank/DDBJ databases">
        <authorList>
            <person name="Mendez C."/>
            <person name="Richter M."/>
            <person name="Ferrer M."/>
            <person name="Sanchez J."/>
        </authorList>
    </citation>
    <scope>NUCLEOTIDE SEQUENCE</scope>
</reference>
<dbReference type="InterPro" id="IPR010978">
    <property type="entry name" value="tRNA-bd_arm"/>
</dbReference>
<dbReference type="InterPro" id="IPR042103">
    <property type="entry name" value="SerRS_1_N_sf"/>
</dbReference>
<accession>T1A3G0</accession>
<feature type="domain" description="Serine-tRNA synthetase type1 N-terminal" evidence="1">
    <location>
        <begin position="1"/>
        <end position="59"/>
    </location>
</feature>
<feature type="non-terminal residue" evidence="2">
    <location>
        <position position="59"/>
    </location>
</feature>
<dbReference type="EMBL" id="AUZX01013190">
    <property type="protein sequence ID" value="EQD36370.1"/>
    <property type="molecule type" value="Genomic_DNA"/>
</dbReference>
<protein>
    <submittedName>
        <fullName evidence="2">Protein containing Seryl-tRNA synthetase, class IIa</fullName>
        <ecNumber evidence="2">6.1.1.11</ecNumber>
    </submittedName>
</protein>
<evidence type="ECO:0000259" key="1">
    <source>
        <dbReference type="Pfam" id="PF02403"/>
    </source>
</evidence>
<dbReference type="Gene3D" id="1.10.287.40">
    <property type="entry name" value="Serine-tRNA synthetase, tRNA binding domain"/>
    <property type="match status" value="1"/>
</dbReference>
<dbReference type="Pfam" id="PF02403">
    <property type="entry name" value="Seryl_tRNA_N"/>
    <property type="match status" value="1"/>
</dbReference>
<name>T1A3G0_9ZZZZ</name>
<gene>
    <name evidence="2" type="ORF">B1A_17912</name>
</gene>